<dbReference type="InterPro" id="IPR029470">
    <property type="entry name" value="PDDEXK_4"/>
</dbReference>
<protein>
    <submittedName>
        <fullName evidence="1">PD-(D/E)XK nuclease superfamily protein</fullName>
    </submittedName>
</protein>
<dbReference type="OrthoDB" id="6796607at2"/>
<dbReference type="AlphaFoldDB" id="A0A562SQ12"/>
<keyword evidence="2" id="KW-1185">Reference proteome</keyword>
<sequence>MNPNIFYVATSELSHDAFFTWLLQWADPKHSDTNQELHLLGKSFIKLLLHDQFAEEINTLSSIKAVRQWKNIDVWVEIFCSNTKILLIVENKTFTVEHSNQLLRYKETGETFCAEQGFELSCAYVKVGSETKKLITAIQEKGYKTVHRQALLQFFSTMHCKHPLVADYVNYLQKLEDTQNEYKTKAVKDWDGACWVGFYQHIESMIPVNMWHYVNNPGGGFWNLSLNWKTWDDIPVYTQIEERKITFKVALSENETGLEDNEIDKNAVQNFIHDKLLAFGKQSGFAEVEYPPYMQHRGAYRAIGVIKSENWLGDLSEPVELNQTILFLKRLESFYEAFVDHLRSFSYEQFIIKQEEVSLRKVASEE</sequence>
<dbReference type="Pfam" id="PF14281">
    <property type="entry name" value="PDDEXK_4"/>
    <property type="match status" value="1"/>
</dbReference>
<name>A0A562SQ12_9BACT</name>
<dbReference type="Proteomes" id="UP000316167">
    <property type="component" value="Unassembled WGS sequence"/>
</dbReference>
<evidence type="ECO:0000313" key="1">
    <source>
        <dbReference type="EMBL" id="TWI83278.1"/>
    </source>
</evidence>
<dbReference type="EMBL" id="VLLE01000003">
    <property type="protein sequence ID" value="TWI83278.1"/>
    <property type="molecule type" value="Genomic_DNA"/>
</dbReference>
<evidence type="ECO:0000313" key="2">
    <source>
        <dbReference type="Proteomes" id="UP000316167"/>
    </source>
</evidence>
<comment type="caution">
    <text evidence="1">The sequence shown here is derived from an EMBL/GenBank/DDBJ whole genome shotgun (WGS) entry which is preliminary data.</text>
</comment>
<reference evidence="1 2" key="1">
    <citation type="journal article" date="2015" name="Stand. Genomic Sci.">
        <title>Genomic Encyclopedia of Bacterial and Archaeal Type Strains, Phase III: the genomes of soil and plant-associated and newly described type strains.</title>
        <authorList>
            <person name="Whitman W.B."/>
            <person name="Woyke T."/>
            <person name="Klenk H.P."/>
            <person name="Zhou Y."/>
            <person name="Lilburn T.G."/>
            <person name="Beck B.J."/>
            <person name="De Vos P."/>
            <person name="Vandamme P."/>
            <person name="Eisen J.A."/>
            <person name="Garrity G."/>
            <person name="Hugenholtz P."/>
            <person name="Kyrpides N.C."/>
        </authorList>
    </citation>
    <scope>NUCLEOTIDE SEQUENCE [LARGE SCALE GENOMIC DNA]</scope>
    <source>
        <strain evidence="1 2">CGMCC 1.7271</strain>
    </source>
</reference>
<organism evidence="1 2">
    <name type="scientific">Lacibacter cauensis</name>
    <dbReference type="NCBI Taxonomy" id="510947"/>
    <lineage>
        <taxon>Bacteria</taxon>
        <taxon>Pseudomonadati</taxon>
        <taxon>Bacteroidota</taxon>
        <taxon>Chitinophagia</taxon>
        <taxon>Chitinophagales</taxon>
        <taxon>Chitinophagaceae</taxon>
        <taxon>Lacibacter</taxon>
    </lineage>
</organism>
<accession>A0A562SQ12</accession>
<proteinExistence type="predicted"/>
<dbReference type="RefSeq" id="WP_144885350.1">
    <property type="nucleotide sequence ID" value="NZ_VLLE01000003.1"/>
</dbReference>
<gene>
    <name evidence="1" type="ORF">IQ13_1386</name>
</gene>